<comment type="caution">
    <text evidence="1">The sequence shown here is derived from an EMBL/GenBank/DDBJ whole genome shotgun (WGS) entry which is preliminary data.</text>
</comment>
<dbReference type="Proteomes" id="UP000650477">
    <property type="component" value="Unassembled WGS sequence"/>
</dbReference>
<sequence>MKDGIYFVKFRSNLQDFGDGTVIVKNNIINGGDFAYLYRGTVSDSKITLTVERHDRTATSVFGDVDKFNLILNVAESGNNYVLTGHVEGMQQMQISISAKFIGDVIC</sequence>
<reference evidence="1" key="1">
    <citation type="submission" date="2017-12" db="EMBL/GenBank/DDBJ databases">
        <title>Genome sequencing and analysis.</title>
        <authorList>
            <person name="Huang Y.-T."/>
        </authorList>
    </citation>
    <scope>NUCLEOTIDE SEQUENCE</scope>
    <source>
        <strain evidence="1">VGH116</strain>
    </source>
</reference>
<gene>
    <name evidence="1" type="ORF">CYG68_19100</name>
</gene>
<dbReference type="InterPro" id="IPR043019">
    <property type="entry name" value="GrlR_sf"/>
</dbReference>
<evidence type="ECO:0000313" key="2">
    <source>
        <dbReference type="Proteomes" id="UP000650477"/>
    </source>
</evidence>
<protein>
    <submittedName>
        <fullName evidence="1">Negative regulator GrlR</fullName>
    </submittedName>
</protein>
<dbReference type="Gene3D" id="2.40.128.380">
    <property type="entry name" value="T3SS negative regulator GrlR"/>
    <property type="match status" value="1"/>
</dbReference>
<dbReference type="RefSeq" id="WP_193830312.1">
    <property type="nucleotide sequence ID" value="NZ_PKLF01000027.1"/>
</dbReference>
<dbReference type="EMBL" id="PKLF01000027">
    <property type="protein sequence ID" value="MBE8614476.1"/>
    <property type="molecule type" value="Genomic_DNA"/>
</dbReference>
<dbReference type="AlphaFoldDB" id="A0A8I0PY40"/>
<proteinExistence type="predicted"/>
<evidence type="ECO:0000313" key="1">
    <source>
        <dbReference type="EMBL" id="MBE8614476.1"/>
    </source>
</evidence>
<accession>A0A8I0PY40</accession>
<organism evidence="1 2">
    <name type="scientific">Morganella morganii</name>
    <name type="common">Proteus morganii</name>
    <dbReference type="NCBI Taxonomy" id="582"/>
    <lineage>
        <taxon>Bacteria</taxon>
        <taxon>Pseudomonadati</taxon>
        <taxon>Pseudomonadota</taxon>
        <taxon>Gammaproteobacteria</taxon>
        <taxon>Enterobacterales</taxon>
        <taxon>Morganellaceae</taxon>
        <taxon>Morganella</taxon>
    </lineage>
</organism>
<name>A0A8I0PY40_MORMO</name>